<evidence type="ECO:0000256" key="1">
    <source>
        <dbReference type="SAM" id="MobiDB-lite"/>
    </source>
</evidence>
<reference evidence="2" key="2">
    <citation type="submission" date="2013-04" db="UniProtKB">
        <authorList>
            <consortium name="EnsemblPlants"/>
        </authorList>
    </citation>
    <scope>IDENTIFICATION</scope>
</reference>
<dbReference type="AlphaFoldDB" id="J3N395"/>
<evidence type="ECO:0000313" key="3">
    <source>
        <dbReference type="Proteomes" id="UP000006038"/>
    </source>
</evidence>
<feature type="region of interest" description="Disordered" evidence="1">
    <location>
        <begin position="1"/>
        <end position="69"/>
    </location>
</feature>
<sequence length="69" mass="7329">MRKEDVGGWMLTGEDEGRQRPCSREIGAGGGRRSPSWAAARESAESGSSGRRRRGAPGSIDVRETAVSP</sequence>
<name>J3N395_ORYBR</name>
<feature type="compositionally biased region" description="Low complexity" evidence="1">
    <location>
        <begin position="33"/>
        <end position="49"/>
    </location>
</feature>
<dbReference type="Gramene" id="OB10G19930.1">
    <property type="protein sequence ID" value="OB10G19930.1"/>
    <property type="gene ID" value="OB10G19930"/>
</dbReference>
<dbReference type="HOGENOM" id="CLU_2779879_0_0_1"/>
<reference evidence="2" key="1">
    <citation type="journal article" date="2013" name="Nat. Commun.">
        <title>Whole-genome sequencing of Oryza brachyantha reveals mechanisms underlying Oryza genome evolution.</title>
        <authorList>
            <person name="Chen J."/>
            <person name="Huang Q."/>
            <person name="Gao D."/>
            <person name="Wang J."/>
            <person name="Lang Y."/>
            <person name="Liu T."/>
            <person name="Li B."/>
            <person name="Bai Z."/>
            <person name="Luis Goicoechea J."/>
            <person name="Liang C."/>
            <person name="Chen C."/>
            <person name="Zhang W."/>
            <person name="Sun S."/>
            <person name="Liao Y."/>
            <person name="Zhang X."/>
            <person name="Yang L."/>
            <person name="Song C."/>
            <person name="Wang M."/>
            <person name="Shi J."/>
            <person name="Liu G."/>
            <person name="Liu J."/>
            <person name="Zhou H."/>
            <person name="Zhou W."/>
            <person name="Yu Q."/>
            <person name="An N."/>
            <person name="Chen Y."/>
            <person name="Cai Q."/>
            <person name="Wang B."/>
            <person name="Liu B."/>
            <person name="Min J."/>
            <person name="Huang Y."/>
            <person name="Wu H."/>
            <person name="Li Z."/>
            <person name="Zhang Y."/>
            <person name="Yin Y."/>
            <person name="Song W."/>
            <person name="Jiang J."/>
            <person name="Jackson S.A."/>
            <person name="Wing R.A."/>
            <person name="Wang J."/>
            <person name="Chen M."/>
        </authorList>
    </citation>
    <scope>NUCLEOTIDE SEQUENCE [LARGE SCALE GENOMIC DNA]</scope>
    <source>
        <strain evidence="2">cv. IRGC 101232</strain>
    </source>
</reference>
<keyword evidence="3" id="KW-1185">Reference proteome</keyword>
<accession>J3N395</accession>
<dbReference type="Proteomes" id="UP000006038">
    <property type="component" value="Chromosome 10"/>
</dbReference>
<proteinExistence type="predicted"/>
<evidence type="ECO:0000313" key="2">
    <source>
        <dbReference type="EnsemblPlants" id="OB10G19930.1"/>
    </source>
</evidence>
<protein>
    <submittedName>
        <fullName evidence="2">Uncharacterized protein</fullName>
    </submittedName>
</protein>
<dbReference type="EnsemblPlants" id="OB10G19930.1">
    <property type="protein sequence ID" value="OB10G19930.1"/>
    <property type="gene ID" value="OB10G19930"/>
</dbReference>
<organism evidence="2">
    <name type="scientific">Oryza brachyantha</name>
    <name type="common">malo sina</name>
    <dbReference type="NCBI Taxonomy" id="4533"/>
    <lineage>
        <taxon>Eukaryota</taxon>
        <taxon>Viridiplantae</taxon>
        <taxon>Streptophyta</taxon>
        <taxon>Embryophyta</taxon>
        <taxon>Tracheophyta</taxon>
        <taxon>Spermatophyta</taxon>
        <taxon>Magnoliopsida</taxon>
        <taxon>Liliopsida</taxon>
        <taxon>Poales</taxon>
        <taxon>Poaceae</taxon>
        <taxon>BOP clade</taxon>
        <taxon>Oryzoideae</taxon>
        <taxon>Oryzeae</taxon>
        <taxon>Oryzinae</taxon>
        <taxon>Oryza</taxon>
    </lineage>
</organism>